<protein>
    <submittedName>
        <fullName evidence="3">Orotidine 5'-phosphate decarboxylase</fullName>
    </submittedName>
</protein>
<organism evidence="3 4">
    <name type="scientific">Sinomonas flava</name>
    <dbReference type="NCBI Taxonomy" id="496857"/>
    <lineage>
        <taxon>Bacteria</taxon>
        <taxon>Bacillati</taxon>
        <taxon>Actinomycetota</taxon>
        <taxon>Actinomycetes</taxon>
        <taxon>Micrococcales</taxon>
        <taxon>Micrococcaceae</taxon>
        <taxon>Sinomonas</taxon>
    </lineage>
</organism>
<dbReference type="SUPFAM" id="SSF51366">
    <property type="entry name" value="Ribulose-phoshate binding barrel"/>
    <property type="match status" value="1"/>
</dbReference>
<dbReference type="EMBL" id="BAAAQW010000005">
    <property type="protein sequence ID" value="GAA2200078.1"/>
    <property type="molecule type" value="Genomic_DNA"/>
</dbReference>
<evidence type="ECO:0000313" key="3">
    <source>
        <dbReference type="EMBL" id="GAA2200078.1"/>
    </source>
</evidence>
<comment type="caution">
    <text evidence="3">The sequence shown here is derived from an EMBL/GenBank/DDBJ whole genome shotgun (WGS) entry which is preliminary data.</text>
</comment>
<gene>
    <name evidence="3" type="ORF">GCM10009849_19130</name>
</gene>
<feature type="domain" description="Orotidine 5'-phosphate decarboxylase" evidence="2">
    <location>
        <begin position="2"/>
        <end position="200"/>
    </location>
</feature>
<dbReference type="InterPro" id="IPR013785">
    <property type="entry name" value="Aldolase_TIM"/>
</dbReference>
<dbReference type="PANTHER" id="PTHR35039:SF3">
    <property type="entry name" value="3-KETO-L-GULONATE-6-PHOSPHATE DECARBOXYLASE SGBH-RELATED"/>
    <property type="match status" value="1"/>
</dbReference>
<dbReference type="Gene3D" id="3.20.20.70">
    <property type="entry name" value="Aldolase class I"/>
    <property type="match status" value="1"/>
</dbReference>
<dbReference type="Pfam" id="PF00215">
    <property type="entry name" value="OMPdecase"/>
    <property type="match status" value="1"/>
</dbReference>
<keyword evidence="1" id="KW-0456">Lyase</keyword>
<proteinExistence type="predicted"/>
<dbReference type="InterPro" id="IPR001754">
    <property type="entry name" value="OMPdeCOase_dom"/>
</dbReference>
<dbReference type="PANTHER" id="PTHR35039">
    <property type="entry name" value="3-KETO-L-GULONATE-6-PHOSPHATE DECARBOXYLASE SGBH-RELATED"/>
    <property type="match status" value="1"/>
</dbReference>
<dbReference type="InterPro" id="IPR011060">
    <property type="entry name" value="RibuloseP-bd_barrel"/>
</dbReference>
<sequence length="214" mass="21879">MELQIALDRLPRARALALAHELASSADIVEVGTSLIKAHGMDVVREIVAAVGPTPVLADLKTADDAATEFGMAFDAGARAATVLAVAHDATLEKALGTAEDYGAETVVDLMATTEARRAQLAACLPDDAVLAAHVAKDVQSAHDGPASLLGAWATGRKLALAGGLGADDLPALAGIPRLRVIVGSAVTGAADPLAAAQELRRRLTSLERTRSGR</sequence>
<accession>A0ABP5NPH5</accession>
<reference evidence="4" key="1">
    <citation type="journal article" date="2019" name="Int. J. Syst. Evol. Microbiol.">
        <title>The Global Catalogue of Microorganisms (GCM) 10K type strain sequencing project: providing services to taxonomists for standard genome sequencing and annotation.</title>
        <authorList>
            <consortium name="The Broad Institute Genomics Platform"/>
            <consortium name="The Broad Institute Genome Sequencing Center for Infectious Disease"/>
            <person name="Wu L."/>
            <person name="Ma J."/>
        </authorList>
    </citation>
    <scope>NUCLEOTIDE SEQUENCE [LARGE SCALE GENOMIC DNA]</scope>
    <source>
        <strain evidence="4">JCM 16034</strain>
    </source>
</reference>
<evidence type="ECO:0000313" key="4">
    <source>
        <dbReference type="Proteomes" id="UP001500432"/>
    </source>
</evidence>
<evidence type="ECO:0000259" key="2">
    <source>
        <dbReference type="SMART" id="SM00934"/>
    </source>
</evidence>
<dbReference type="SMART" id="SM00934">
    <property type="entry name" value="OMPdecase"/>
    <property type="match status" value="1"/>
</dbReference>
<dbReference type="Proteomes" id="UP001500432">
    <property type="component" value="Unassembled WGS sequence"/>
</dbReference>
<evidence type="ECO:0000256" key="1">
    <source>
        <dbReference type="ARBA" id="ARBA00023239"/>
    </source>
</evidence>
<keyword evidence="4" id="KW-1185">Reference proteome</keyword>
<dbReference type="RefSeq" id="WP_344299477.1">
    <property type="nucleotide sequence ID" value="NZ_BAAAQW010000005.1"/>
</dbReference>
<name>A0ABP5NPH5_9MICC</name>